<reference evidence="3" key="1">
    <citation type="journal article" date="2019" name="Environ. Microbiol.">
        <title>Fungal ecological strategies reflected in gene transcription - a case study of two litter decomposers.</title>
        <authorList>
            <person name="Barbi F."/>
            <person name="Kohler A."/>
            <person name="Barry K."/>
            <person name="Baskaran P."/>
            <person name="Daum C."/>
            <person name="Fauchery L."/>
            <person name="Ihrmark K."/>
            <person name="Kuo A."/>
            <person name="LaButti K."/>
            <person name="Lipzen A."/>
            <person name="Morin E."/>
            <person name="Grigoriev I.V."/>
            <person name="Henrissat B."/>
            <person name="Lindahl B."/>
            <person name="Martin F."/>
        </authorList>
    </citation>
    <scope>NUCLEOTIDE SEQUENCE</scope>
    <source>
        <strain evidence="3">JB14</strain>
    </source>
</reference>
<organism evidence="3 4">
    <name type="scientific">Gymnopus androsaceus JB14</name>
    <dbReference type="NCBI Taxonomy" id="1447944"/>
    <lineage>
        <taxon>Eukaryota</taxon>
        <taxon>Fungi</taxon>
        <taxon>Dikarya</taxon>
        <taxon>Basidiomycota</taxon>
        <taxon>Agaricomycotina</taxon>
        <taxon>Agaricomycetes</taxon>
        <taxon>Agaricomycetidae</taxon>
        <taxon>Agaricales</taxon>
        <taxon>Marasmiineae</taxon>
        <taxon>Omphalotaceae</taxon>
        <taxon>Gymnopus</taxon>
    </lineage>
</organism>
<proteinExistence type="predicted"/>
<keyword evidence="1" id="KW-0175">Coiled coil</keyword>
<dbReference type="Gene3D" id="1.10.30.10">
    <property type="entry name" value="High mobility group box domain"/>
    <property type="match status" value="1"/>
</dbReference>
<feature type="region of interest" description="Disordered" evidence="2">
    <location>
        <begin position="378"/>
        <end position="473"/>
    </location>
</feature>
<dbReference type="OrthoDB" id="3016506at2759"/>
<feature type="compositionally biased region" description="Polar residues" evidence="2">
    <location>
        <begin position="399"/>
        <end position="432"/>
    </location>
</feature>
<evidence type="ECO:0000313" key="3">
    <source>
        <dbReference type="EMBL" id="KAE9406009.1"/>
    </source>
</evidence>
<dbReference type="AlphaFoldDB" id="A0A6A4I5L9"/>
<evidence type="ECO:0000256" key="1">
    <source>
        <dbReference type="SAM" id="Coils"/>
    </source>
</evidence>
<evidence type="ECO:0000313" key="4">
    <source>
        <dbReference type="Proteomes" id="UP000799118"/>
    </source>
</evidence>
<dbReference type="InterPro" id="IPR036910">
    <property type="entry name" value="HMG_box_dom_sf"/>
</dbReference>
<keyword evidence="4" id="KW-1185">Reference proteome</keyword>
<feature type="compositionally biased region" description="Basic residues" evidence="2">
    <location>
        <begin position="444"/>
        <end position="462"/>
    </location>
</feature>
<feature type="coiled-coil region" evidence="1">
    <location>
        <begin position="48"/>
        <end position="75"/>
    </location>
</feature>
<gene>
    <name evidence="3" type="ORF">BT96DRAFT_987981</name>
</gene>
<dbReference type="EMBL" id="ML769405">
    <property type="protein sequence ID" value="KAE9406009.1"/>
    <property type="molecule type" value="Genomic_DNA"/>
</dbReference>
<accession>A0A6A4I5L9</accession>
<evidence type="ECO:0000256" key="2">
    <source>
        <dbReference type="SAM" id="MobiDB-lite"/>
    </source>
</evidence>
<dbReference type="Proteomes" id="UP000799118">
    <property type="component" value="Unassembled WGS sequence"/>
</dbReference>
<sequence>MARKKAPAFERLLSIARKAGSLKRQTHQLRAKRAVVIKPTTAERLAKRQKLRERKVSYKAAIAEAHQKIQQLALEIHAKFKNFSQDRVVTDVFQSRRLKDSSKKVSRYAAFVSAQMKILNAETPEGQPRQKVNELSKRIADQWGKMTEEEKVAATEEGLTALCERREVQDTGTWHNADLSASHDTSLTVGRVKEELQRLNARTGDESVLFVTRGSLTRFHPAESYCSSDRAEGFLSTVLKTSGEDIALRMDAYMVLGVEGVARNHAKALLESKARVAALILQKLKQCAGNQDAKKMFYTNFEDHITRPYGIVIKNWPLKKFKNPSSIHSQADLSVLWNTFETGATHFYKMNKGEYQEWETKEVDARRKAEEALQALRDMRAEERSPLEPNDAAERPLPQRNQSPTAPVLPTSINVAPSEPSTPNFFTATVVTNAAGEAVVSTSRPRKRRSDAGIPRKKKAKKNAQAASEDRDA</sequence>
<protein>
    <submittedName>
        <fullName evidence="3">Uncharacterized protein</fullName>
    </submittedName>
</protein>
<dbReference type="SUPFAM" id="SSF47095">
    <property type="entry name" value="HMG-box"/>
    <property type="match status" value="1"/>
</dbReference>
<name>A0A6A4I5L9_9AGAR</name>